<evidence type="ECO:0000259" key="4">
    <source>
        <dbReference type="Pfam" id="PF03328"/>
    </source>
</evidence>
<gene>
    <name evidence="5" type="ORF">ACEG43_38810</name>
</gene>
<reference evidence="5 6" key="1">
    <citation type="submission" date="2024-08" db="EMBL/GenBank/DDBJ databases">
        <title>Genome sequence of Streptomyces aureus CACIA-1.46HGO.</title>
        <authorList>
            <person name="Evangelista-Martinez Z."/>
        </authorList>
    </citation>
    <scope>NUCLEOTIDE SEQUENCE [LARGE SCALE GENOMIC DNA]</scope>
    <source>
        <strain evidence="5 6">CACIA-1.46HGO</strain>
    </source>
</reference>
<dbReference type="InterPro" id="IPR050251">
    <property type="entry name" value="HpcH-HpaI_aldolase"/>
</dbReference>
<organism evidence="5 6">
    <name type="scientific">Streptomyces aureus</name>
    <dbReference type="NCBI Taxonomy" id="193461"/>
    <lineage>
        <taxon>Bacteria</taxon>
        <taxon>Bacillati</taxon>
        <taxon>Actinomycetota</taxon>
        <taxon>Actinomycetes</taxon>
        <taxon>Kitasatosporales</taxon>
        <taxon>Streptomycetaceae</taxon>
        <taxon>Streptomyces</taxon>
    </lineage>
</organism>
<evidence type="ECO:0000256" key="3">
    <source>
        <dbReference type="ARBA" id="ARBA00023239"/>
    </source>
</evidence>
<sequence length="257" mass="27260">MRENRTKRQLSEDRPAFGVSLTIPDVFVAETIGAGGFDFVMIDTEHAPIPIDALQAMLVALRASRSTLFVRSPANDTALIGQILDLGAEGVIVPGVRNATECAAAVAATRYPPAGVRGFGPRRAARLDGGRAEYIARADEEIAAFVMIEHADAVADIDAILKTPGLDGIMVGPADLAVSMGHLHDLDHPGVRAAIDRVFAACERHSVPFGIFAPSEQAARLWVRRGARFMAVGGDVQFLSQGIAHTKTLVASLNDSD</sequence>
<dbReference type="InterPro" id="IPR005000">
    <property type="entry name" value="Aldolase/citrate-lyase_domain"/>
</dbReference>
<dbReference type="Proteomes" id="UP001571476">
    <property type="component" value="Unassembled WGS sequence"/>
</dbReference>
<comment type="caution">
    <text evidence="5">The sequence shown here is derived from an EMBL/GenBank/DDBJ whole genome shotgun (WGS) entry which is preliminary data.</text>
</comment>
<dbReference type="EMBL" id="JBGOSP010000032">
    <property type="protein sequence ID" value="MFA3842080.1"/>
    <property type="molecule type" value="Genomic_DNA"/>
</dbReference>
<name>A0ABV4SUF5_9ACTN</name>
<accession>A0ABV4SUF5</accession>
<proteinExistence type="inferred from homology"/>
<dbReference type="Pfam" id="PF03328">
    <property type="entry name" value="HpcH_HpaI"/>
    <property type="match status" value="1"/>
</dbReference>
<dbReference type="RefSeq" id="WP_372566136.1">
    <property type="nucleotide sequence ID" value="NZ_JBGOSP010000032.1"/>
</dbReference>
<keyword evidence="6" id="KW-1185">Reference proteome</keyword>
<dbReference type="Gene3D" id="3.20.20.60">
    <property type="entry name" value="Phosphoenolpyruvate-binding domains"/>
    <property type="match status" value="1"/>
</dbReference>
<protein>
    <submittedName>
        <fullName evidence="5">HpcH/HpaI aldolase/citrate lyase family protein</fullName>
    </submittedName>
</protein>
<feature type="domain" description="HpcH/HpaI aldolase/citrate lyase" evidence="4">
    <location>
        <begin position="29"/>
        <end position="238"/>
    </location>
</feature>
<dbReference type="PANTHER" id="PTHR30502:SF0">
    <property type="entry name" value="PHOSPHOENOLPYRUVATE CARBOXYLASE FAMILY PROTEIN"/>
    <property type="match status" value="1"/>
</dbReference>
<evidence type="ECO:0000313" key="5">
    <source>
        <dbReference type="EMBL" id="MFA3842080.1"/>
    </source>
</evidence>
<evidence type="ECO:0000313" key="6">
    <source>
        <dbReference type="Proteomes" id="UP001571476"/>
    </source>
</evidence>
<dbReference type="PANTHER" id="PTHR30502">
    <property type="entry name" value="2-KETO-3-DEOXY-L-RHAMNONATE ALDOLASE"/>
    <property type="match status" value="1"/>
</dbReference>
<evidence type="ECO:0000256" key="2">
    <source>
        <dbReference type="ARBA" id="ARBA00022723"/>
    </source>
</evidence>
<dbReference type="GO" id="GO:0016829">
    <property type="term" value="F:lyase activity"/>
    <property type="evidence" value="ECO:0007669"/>
    <property type="project" value="UniProtKB-KW"/>
</dbReference>
<dbReference type="InterPro" id="IPR040442">
    <property type="entry name" value="Pyrv_kinase-like_dom_sf"/>
</dbReference>
<dbReference type="InterPro" id="IPR015813">
    <property type="entry name" value="Pyrv/PenolPyrv_kinase-like_dom"/>
</dbReference>
<dbReference type="SUPFAM" id="SSF51621">
    <property type="entry name" value="Phosphoenolpyruvate/pyruvate domain"/>
    <property type="match status" value="1"/>
</dbReference>
<keyword evidence="2" id="KW-0479">Metal-binding</keyword>
<evidence type="ECO:0000256" key="1">
    <source>
        <dbReference type="ARBA" id="ARBA00005568"/>
    </source>
</evidence>
<keyword evidence="3 5" id="KW-0456">Lyase</keyword>
<comment type="similarity">
    <text evidence="1">Belongs to the HpcH/HpaI aldolase family.</text>
</comment>